<evidence type="ECO:0000313" key="3">
    <source>
        <dbReference type="Proteomes" id="UP001562425"/>
    </source>
</evidence>
<protein>
    <submittedName>
        <fullName evidence="2">Uncharacterized protein</fullName>
    </submittedName>
</protein>
<evidence type="ECO:0000256" key="1">
    <source>
        <dbReference type="SAM" id="MobiDB-lite"/>
    </source>
</evidence>
<reference evidence="2 3" key="1">
    <citation type="submission" date="2024-05" db="EMBL/GenBank/DDBJ databases">
        <title>Culex pipiens pipiens assembly and annotation.</title>
        <authorList>
            <person name="Alout H."/>
            <person name="Durand T."/>
        </authorList>
    </citation>
    <scope>NUCLEOTIDE SEQUENCE [LARGE SCALE GENOMIC DNA]</scope>
    <source>
        <strain evidence="2">HA-2024</strain>
        <tissue evidence="2">Whole body</tissue>
    </source>
</reference>
<comment type="caution">
    <text evidence="2">The sequence shown here is derived from an EMBL/GenBank/DDBJ whole genome shotgun (WGS) entry which is preliminary data.</text>
</comment>
<accession>A0ABD1DRW3</accession>
<evidence type="ECO:0000313" key="2">
    <source>
        <dbReference type="EMBL" id="KAL1402368.1"/>
    </source>
</evidence>
<organism evidence="2 3">
    <name type="scientific">Culex pipiens pipiens</name>
    <name type="common">Northern house mosquito</name>
    <dbReference type="NCBI Taxonomy" id="38569"/>
    <lineage>
        <taxon>Eukaryota</taxon>
        <taxon>Metazoa</taxon>
        <taxon>Ecdysozoa</taxon>
        <taxon>Arthropoda</taxon>
        <taxon>Hexapoda</taxon>
        <taxon>Insecta</taxon>
        <taxon>Pterygota</taxon>
        <taxon>Neoptera</taxon>
        <taxon>Endopterygota</taxon>
        <taxon>Diptera</taxon>
        <taxon>Nematocera</taxon>
        <taxon>Culicoidea</taxon>
        <taxon>Culicidae</taxon>
        <taxon>Culicinae</taxon>
        <taxon>Culicini</taxon>
        <taxon>Culex</taxon>
        <taxon>Culex</taxon>
    </lineage>
</organism>
<dbReference type="AlphaFoldDB" id="A0ABD1DRW3"/>
<sequence>MSRRKGRKAAAAAKEATPEVRVDETDVDRVAGGGRVDGGNDSAGGIPEPDPPVSEQNLTDFCFDHSVEPADPVLEAPVGESRAKSM</sequence>
<proteinExistence type="predicted"/>
<gene>
    <name evidence="2" type="ORF">pipiens_001870</name>
</gene>
<dbReference type="Proteomes" id="UP001562425">
    <property type="component" value="Unassembled WGS sequence"/>
</dbReference>
<name>A0ABD1DRW3_CULPP</name>
<dbReference type="EMBL" id="JBEHCU010003118">
    <property type="protein sequence ID" value="KAL1402368.1"/>
    <property type="molecule type" value="Genomic_DNA"/>
</dbReference>
<feature type="compositionally biased region" description="Basic and acidic residues" evidence="1">
    <location>
        <begin position="16"/>
        <end position="29"/>
    </location>
</feature>
<feature type="region of interest" description="Disordered" evidence="1">
    <location>
        <begin position="1"/>
        <end position="58"/>
    </location>
</feature>
<keyword evidence="3" id="KW-1185">Reference proteome</keyword>